<keyword evidence="2" id="KW-0964">Secreted</keyword>
<dbReference type="Proteomes" id="UP000663880">
    <property type="component" value="Unassembled WGS sequence"/>
</dbReference>
<evidence type="ECO:0000256" key="4">
    <source>
        <dbReference type="SAM" id="SignalP"/>
    </source>
</evidence>
<accession>A0A821S5Y8</accession>
<comment type="subcellular location">
    <subcellularLocation>
        <location evidence="1">Secreted</location>
    </subcellularLocation>
</comment>
<dbReference type="SUPFAM" id="SSF57501">
    <property type="entry name" value="Cystine-knot cytokines"/>
    <property type="match status" value="1"/>
</dbReference>
<proteinExistence type="predicted"/>
<dbReference type="InterPro" id="IPR029034">
    <property type="entry name" value="Cystine-knot_cytokine"/>
</dbReference>
<dbReference type="GO" id="GO:0005576">
    <property type="term" value="C:extracellular region"/>
    <property type="evidence" value="ECO:0007669"/>
    <property type="project" value="UniProtKB-SubCell"/>
</dbReference>
<sequence length="196" mass="22217">MARFLMLLIVVVIVDAYNHHPKFPKSVASESEVQRGVKIVDCNGTHDKLRNDLIVKSSCGEPKEVFEKLTVAGSFLQVTPSHVWVKRCVGLCSYGPTGSQCTPTKTRKEHIPVRIFDLKTKRESCSTYEMVVHESCGCCVSGAKECSAPKIFNPRKCSCQCPNMNERRNCLKKRNMNMKWNRSKCTCEPRKKVTSW</sequence>
<feature type="signal peptide" evidence="4">
    <location>
        <begin position="1"/>
        <end position="16"/>
    </location>
</feature>
<protein>
    <submittedName>
        <fullName evidence="5">Uncharacterized protein</fullName>
    </submittedName>
</protein>
<evidence type="ECO:0000256" key="2">
    <source>
        <dbReference type="ARBA" id="ARBA00022525"/>
    </source>
</evidence>
<evidence type="ECO:0000256" key="3">
    <source>
        <dbReference type="ARBA" id="ARBA00022729"/>
    </source>
</evidence>
<keyword evidence="3 4" id="KW-0732">Signal</keyword>
<name>A0A821S5Y8_9NEOP</name>
<dbReference type="Pfam" id="PF03128">
    <property type="entry name" value="CXCXC"/>
    <property type="match status" value="1"/>
</dbReference>
<evidence type="ECO:0000313" key="6">
    <source>
        <dbReference type="Proteomes" id="UP000663880"/>
    </source>
</evidence>
<comment type="caution">
    <text evidence="5">The sequence shown here is derived from an EMBL/GenBank/DDBJ whole genome shotgun (WGS) entry which is preliminary data.</text>
</comment>
<evidence type="ECO:0000313" key="5">
    <source>
        <dbReference type="EMBL" id="CAF4853302.1"/>
    </source>
</evidence>
<keyword evidence="6" id="KW-1185">Reference proteome</keyword>
<dbReference type="EMBL" id="CAJOBZ010000017">
    <property type="protein sequence ID" value="CAF4853302.1"/>
    <property type="molecule type" value="Genomic_DNA"/>
</dbReference>
<evidence type="ECO:0000256" key="1">
    <source>
        <dbReference type="ARBA" id="ARBA00004613"/>
    </source>
</evidence>
<dbReference type="Gene3D" id="2.10.90.10">
    <property type="entry name" value="Cystine-knot cytokines"/>
    <property type="match status" value="1"/>
</dbReference>
<feature type="chain" id="PRO_5032764412" evidence="4">
    <location>
        <begin position="17"/>
        <end position="196"/>
    </location>
</feature>
<organism evidence="5 6">
    <name type="scientific">Pieris macdunnoughi</name>
    <dbReference type="NCBI Taxonomy" id="345717"/>
    <lineage>
        <taxon>Eukaryota</taxon>
        <taxon>Metazoa</taxon>
        <taxon>Ecdysozoa</taxon>
        <taxon>Arthropoda</taxon>
        <taxon>Hexapoda</taxon>
        <taxon>Insecta</taxon>
        <taxon>Pterygota</taxon>
        <taxon>Neoptera</taxon>
        <taxon>Endopterygota</taxon>
        <taxon>Lepidoptera</taxon>
        <taxon>Glossata</taxon>
        <taxon>Ditrysia</taxon>
        <taxon>Papilionoidea</taxon>
        <taxon>Pieridae</taxon>
        <taxon>Pierinae</taxon>
        <taxon>Pieris</taxon>
    </lineage>
</organism>
<dbReference type="AlphaFoldDB" id="A0A821S5Y8"/>
<reference evidence="5" key="1">
    <citation type="submission" date="2021-02" db="EMBL/GenBank/DDBJ databases">
        <authorList>
            <person name="Steward A R."/>
        </authorList>
    </citation>
    <scope>NUCLEOTIDE SEQUENCE</scope>
</reference>
<dbReference type="InterPro" id="IPR004153">
    <property type="entry name" value="CXCXC_repeat"/>
</dbReference>
<dbReference type="OrthoDB" id="8878063at2759"/>
<gene>
    <name evidence="5" type="ORF">PMACD_LOCUS7253</name>
</gene>